<evidence type="ECO:0000256" key="3">
    <source>
        <dbReference type="ARBA" id="ARBA00022475"/>
    </source>
</evidence>
<dbReference type="AlphaFoldDB" id="A0A2T0BA91"/>
<feature type="transmembrane region" description="Helical" evidence="7">
    <location>
        <begin position="71"/>
        <end position="89"/>
    </location>
</feature>
<evidence type="ECO:0000256" key="1">
    <source>
        <dbReference type="ARBA" id="ARBA00004651"/>
    </source>
</evidence>
<keyword evidence="4 7" id="KW-0812">Transmembrane</keyword>
<evidence type="ECO:0000256" key="4">
    <source>
        <dbReference type="ARBA" id="ARBA00022692"/>
    </source>
</evidence>
<evidence type="ECO:0000256" key="6">
    <source>
        <dbReference type="ARBA" id="ARBA00023136"/>
    </source>
</evidence>
<feature type="transmembrane region" description="Helical" evidence="7">
    <location>
        <begin position="125"/>
        <end position="143"/>
    </location>
</feature>
<dbReference type="PANTHER" id="PTHR42920">
    <property type="entry name" value="OS03G0707200 PROTEIN-RELATED"/>
    <property type="match status" value="1"/>
</dbReference>
<dbReference type="PANTHER" id="PTHR42920:SF5">
    <property type="entry name" value="EAMA DOMAIN-CONTAINING PROTEIN"/>
    <property type="match status" value="1"/>
</dbReference>
<dbReference type="GO" id="GO:0005886">
    <property type="term" value="C:plasma membrane"/>
    <property type="evidence" value="ECO:0007669"/>
    <property type="project" value="UniProtKB-SubCell"/>
</dbReference>
<protein>
    <submittedName>
        <fullName evidence="9">Putative DMT superfamily transporter inner membrane protein</fullName>
    </submittedName>
</protein>
<dbReference type="InterPro" id="IPR051258">
    <property type="entry name" value="Diverse_Substrate_Transporter"/>
</dbReference>
<feature type="transmembrane region" description="Helical" evidence="7">
    <location>
        <begin position="181"/>
        <end position="201"/>
    </location>
</feature>
<dbReference type="SUPFAM" id="SSF103481">
    <property type="entry name" value="Multidrug resistance efflux transporter EmrE"/>
    <property type="match status" value="2"/>
</dbReference>
<keyword evidence="5 7" id="KW-1133">Transmembrane helix</keyword>
<comment type="similarity">
    <text evidence="2">Belongs to the EamA transporter family.</text>
</comment>
<evidence type="ECO:0000256" key="5">
    <source>
        <dbReference type="ARBA" id="ARBA00022989"/>
    </source>
</evidence>
<feature type="transmembrane region" description="Helical" evidence="7">
    <location>
        <begin position="213"/>
        <end position="231"/>
    </location>
</feature>
<dbReference type="Proteomes" id="UP000237798">
    <property type="component" value="Unassembled WGS sequence"/>
</dbReference>
<feature type="transmembrane region" description="Helical" evidence="7">
    <location>
        <begin position="155"/>
        <end position="174"/>
    </location>
</feature>
<keyword evidence="10" id="KW-1185">Reference proteome</keyword>
<gene>
    <name evidence="9" type="ORF">CLLU_32920</name>
</gene>
<feature type="transmembrane region" description="Helical" evidence="7">
    <location>
        <begin position="101"/>
        <end position="118"/>
    </location>
</feature>
<accession>A0A2T0BA91</accession>
<dbReference type="InterPro" id="IPR037185">
    <property type="entry name" value="EmrE-like"/>
</dbReference>
<dbReference type="Pfam" id="PF00892">
    <property type="entry name" value="EamA"/>
    <property type="match status" value="2"/>
</dbReference>
<evidence type="ECO:0000313" key="9">
    <source>
        <dbReference type="EMBL" id="PRR80809.1"/>
    </source>
</evidence>
<feature type="transmembrane region" description="Helical" evidence="7">
    <location>
        <begin position="269"/>
        <end position="289"/>
    </location>
</feature>
<evidence type="ECO:0000256" key="2">
    <source>
        <dbReference type="ARBA" id="ARBA00007362"/>
    </source>
</evidence>
<feature type="transmembrane region" description="Helical" evidence="7">
    <location>
        <begin position="38"/>
        <end position="59"/>
    </location>
</feature>
<keyword evidence="3" id="KW-1003">Cell membrane</keyword>
<name>A0A2T0BA91_9CLOT</name>
<evidence type="ECO:0000313" key="10">
    <source>
        <dbReference type="Proteomes" id="UP000237798"/>
    </source>
</evidence>
<keyword evidence="6 7" id="KW-0472">Membrane</keyword>
<proteinExistence type="inferred from homology"/>
<feature type="transmembrane region" description="Helical" evidence="7">
    <location>
        <begin position="243"/>
        <end position="263"/>
    </location>
</feature>
<evidence type="ECO:0000259" key="8">
    <source>
        <dbReference type="Pfam" id="PF00892"/>
    </source>
</evidence>
<sequence>MKIHENGKKFTADLLLLLAAMLWGGGYAATKGALNNITPLYIMAIRFLCAGILISIIFFKTILKINLEDITRGFIVGIFLFLAFAAQTIGLNYTTASKQSFLTSVYVIVLPFLCWAVFKTKPTRKAVISAVVSLIGIGILSFRSNMQLNINIGDLLTLLAAVLFAAHIISIACFARKSNPIILSVVQIISAGIFSLLAAIIFEPSFSGIPRNALFPIFYLIVFSTMLGFLIQNTAQKYTSPDHVGILLSLESVFGTIISIIFLNELLTTNMIIGCGIIFLSVLISETNLKFTFRKNI</sequence>
<reference evidence="9 10" key="1">
    <citation type="submission" date="2018-03" db="EMBL/GenBank/DDBJ databases">
        <title>Genome sequence of Clostridium luticellarii DSM 29923.</title>
        <authorList>
            <person name="Poehlein A."/>
            <person name="Daniel R."/>
        </authorList>
    </citation>
    <scope>NUCLEOTIDE SEQUENCE [LARGE SCALE GENOMIC DNA]</scope>
    <source>
        <strain evidence="9 10">DSM 29923</strain>
    </source>
</reference>
<comment type="caution">
    <text evidence="9">The sequence shown here is derived from an EMBL/GenBank/DDBJ whole genome shotgun (WGS) entry which is preliminary data.</text>
</comment>
<feature type="domain" description="EamA" evidence="8">
    <location>
        <begin position="152"/>
        <end position="284"/>
    </location>
</feature>
<comment type="subcellular location">
    <subcellularLocation>
        <location evidence="1">Cell membrane</location>
        <topology evidence="1">Multi-pass membrane protein</topology>
    </subcellularLocation>
</comment>
<organism evidence="9 10">
    <name type="scientific">Clostridium luticellarii</name>
    <dbReference type="NCBI Taxonomy" id="1691940"/>
    <lineage>
        <taxon>Bacteria</taxon>
        <taxon>Bacillati</taxon>
        <taxon>Bacillota</taxon>
        <taxon>Clostridia</taxon>
        <taxon>Eubacteriales</taxon>
        <taxon>Clostridiaceae</taxon>
        <taxon>Clostridium</taxon>
    </lineage>
</organism>
<evidence type="ECO:0000256" key="7">
    <source>
        <dbReference type="SAM" id="Phobius"/>
    </source>
</evidence>
<dbReference type="EMBL" id="PVXP01000082">
    <property type="protein sequence ID" value="PRR80809.1"/>
    <property type="molecule type" value="Genomic_DNA"/>
</dbReference>
<dbReference type="InterPro" id="IPR000620">
    <property type="entry name" value="EamA_dom"/>
</dbReference>
<dbReference type="RefSeq" id="WP_106010837.1">
    <property type="nucleotide sequence ID" value="NZ_JALCPJ010000004.1"/>
</dbReference>
<feature type="domain" description="EamA" evidence="8">
    <location>
        <begin position="12"/>
        <end position="141"/>
    </location>
</feature>
<dbReference type="OrthoDB" id="9804865at2"/>